<feature type="transmembrane region" description="Helical" evidence="1">
    <location>
        <begin position="34"/>
        <end position="52"/>
    </location>
</feature>
<keyword evidence="3" id="KW-1185">Reference proteome</keyword>
<comment type="caution">
    <text evidence="2">The sequence shown here is derived from an EMBL/GenBank/DDBJ whole genome shotgun (WGS) entry which is preliminary data.</text>
</comment>
<dbReference type="EMBL" id="JABACJ020000021">
    <property type="protein sequence ID" value="MBU3877713.1"/>
    <property type="molecule type" value="Genomic_DNA"/>
</dbReference>
<proteinExistence type="predicted"/>
<accession>A0ABS6D7Y9</accession>
<evidence type="ECO:0000256" key="1">
    <source>
        <dbReference type="SAM" id="Phobius"/>
    </source>
</evidence>
<protein>
    <submittedName>
        <fullName evidence="2">Uncharacterized protein</fullName>
    </submittedName>
</protein>
<keyword evidence="1" id="KW-1133">Transmembrane helix</keyword>
<reference evidence="2 3" key="1">
    <citation type="submission" date="2021-06" db="EMBL/GenBank/DDBJ databases">
        <title>Faecalicatena sp. nov. isolated from porcine feces.</title>
        <authorList>
            <person name="Oh B.S."/>
            <person name="Lee J.H."/>
        </authorList>
    </citation>
    <scope>NUCLEOTIDE SEQUENCE [LARGE SCALE GENOMIC DNA]</scope>
    <source>
        <strain evidence="2 3">AGMB00832</strain>
    </source>
</reference>
<dbReference type="RefSeq" id="WP_216244331.1">
    <property type="nucleotide sequence ID" value="NZ_JABACJ020000021.1"/>
</dbReference>
<feature type="transmembrane region" description="Helical" evidence="1">
    <location>
        <begin position="7"/>
        <end position="28"/>
    </location>
</feature>
<sequence length="66" mass="7375">MKKYGEIIFYITTVIMILSGVGIHPLGGILAVKIIHKASGLLFCIFLIGHASRYGRRFRRKKANVS</sequence>
<dbReference type="Proteomes" id="UP000723714">
    <property type="component" value="Unassembled WGS sequence"/>
</dbReference>
<evidence type="ECO:0000313" key="2">
    <source>
        <dbReference type="EMBL" id="MBU3877713.1"/>
    </source>
</evidence>
<evidence type="ECO:0000313" key="3">
    <source>
        <dbReference type="Proteomes" id="UP000723714"/>
    </source>
</evidence>
<gene>
    <name evidence="2" type="ORF">HGO97_018065</name>
</gene>
<organism evidence="2 3">
    <name type="scientific">Faecalicatena faecalis</name>
    <dbReference type="NCBI Taxonomy" id="2726362"/>
    <lineage>
        <taxon>Bacteria</taxon>
        <taxon>Bacillati</taxon>
        <taxon>Bacillota</taxon>
        <taxon>Clostridia</taxon>
        <taxon>Lachnospirales</taxon>
        <taxon>Lachnospiraceae</taxon>
        <taxon>Faecalicatena</taxon>
    </lineage>
</organism>
<name>A0ABS6D7Y9_9FIRM</name>
<keyword evidence="1" id="KW-0472">Membrane</keyword>
<keyword evidence="1" id="KW-0812">Transmembrane</keyword>